<name>A0A8J8B547_9EURY</name>
<evidence type="ECO:0000313" key="1">
    <source>
        <dbReference type="EMBL" id="MBR1368743.1"/>
    </source>
</evidence>
<accession>A0A8J8B547</accession>
<evidence type="ECO:0000313" key="2">
    <source>
        <dbReference type="Proteomes" id="UP000730161"/>
    </source>
</evidence>
<evidence type="ECO:0008006" key="3">
    <source>
        <dbReference type="Google" id="ProtNLM"/>
    </source>
</evidence>
<dbReference type="AlphaFoldDB" id="A0A8J8B547"/>
<organism evidence="1 2">
    <name type="scientific">Methanocalculus chunghsingensis</name>
    <dbReference type="NCBI Taxonomy" id="156457"/>
    <lineage>
        <taxon>Archaea</taxon>
        <taxon>Methanobacteriati</taxon>
        <taxon>Methanobacteriota</taxon>
        <taxon>Stenosarchaea group</taxon>
        <taxon>Methanomicrobia</taxon>
        <taxon>Methanomicrobiales</taxon>
        <taxon>Methanocalculaceae</taxon>
        <taxon>Methanocalculus</taxon>
    </lineage>
</organism>
<proteinExistence type="predicted"/>
<protein>
    <recommendedName>
        <fullName evidence="3">DUF1894 domain-containing protein</fullName>
    </recommendedName>
</protein>
<dbReference type="Pfam" id="PF08979">
    <property type="entry name" value="DUF1894"/>
    <property type="match status" value="1"/>
</dbReference>
<sequence>MDERDIYSIRGEQLSMQERCVNNFGGKVLLMDAKTNEVNEYVRKNTKEQYEIYPGFEFRGLKMLLSSPMLVGLKIKKKKIILPFTKLCPKYGTVLFEIDATDEDFDAIRSELKKVEY</sequence>
<dbReference type="EMBL" id="JWHL01000004">
    <property type="protein sequence ID" value="MBR1368743.1"/>
    <property type="molecule type" value="Genomic_DNA"/>
</dbReference>
<keyword evidence="2" id="KW-1185">Reference proteome</keyword>
<reference evidence="1" key="1">
    <citation type="submission" date="2014-12" db="EMBL/GenBank/DDBJ databases">
        <authorList>
            <person name="Huang H.-H."/>
            <person name="Chen S.-C."/>
            <person name="Lai M.-C."/>
        </authorList>
    </citation>
    <scope>NUCLEOTIDE SEQUENCE</scope>
    <source>
        <strain evidence="1">K1F9705b</strain>
    </source>
</reference>
<gene>
    <name evidence="1" type="ORF">RJ53_04150</name>
</gene>
<comment type="caution">
    <text evidence="1">The sequence shown here is derived from an EMBL/GenBank/DDBJ whole genome shotgun (WGS) entry which is preliminary data.</text>
</comment>
<dbReference type="InterPro" id="IPR012031">
    <property type="entry name" value="MTH0776-like"/>
</dbReference>
<dbReference type="Proteomes" id="UP000730161">
    <property type="component" value="Unassembled WGS sequence"/>
</dbReference>